<dbReference type="InterPro" id="IPR016032">
    <property type="entry name" value="Sig_transdc_resp-reg_C-effctor"/>
</dbReference>
<dbReference type="InterPro" id="IPR058245">
    <property type="entry name" value="NreC/VraR/RcsB-like_REC"/>
</dbReference>
<feature type="modified residue" description="4-aspartylphosphate" evidence="3">
    <location>
        <position position="57"/>
    </location>
</feature>
<dbReference type="SMART" id="SM00421">
    <property type="entry name" value="HTH_LUXR"/>
    <property type="match status" value="1"/>
</dbReference>
<evidence type="ECO:0000256" key="3">
    <source>
        <dbReference type="PROSITE-ProRule" id="PRU00169"/>
    </source>
</evidence>
<name>A0ABS1FUX5_9FLAO</name>
<reference evidence="7" key="1">
    <citation type="submission" date="2021-01" db="EMBL/GenBank/DDBJ databases">
        <title>Genome public.</title>
        <authorList>
            <person name="Liu C."/>
            <person name="Sun Q."/>
        </authorList>
    </citation>
    <scope>NUCLEOTIDE SEQUENCE [LARGE SCALE GENOMIC DNA]</scope>
    <source>
        <strain evidence="7">YIM B02567</strain>
    </source>
</reference>
<dbReference type="Gene3D" id="3.40.50.2300">
    <property type="match status" value="1"/>
</dbReference>
<dbReference type="CDD" id="cd17535">
    <property type="entry name" value="REC_NarL-like"/>
    <property type="match status" value="1"/>
</dbReference>
<evidence type="ECO:0000313" key="6">
    <source>
        <dbReference type="EMBL" id="MBK1896244.1"/>
    </source>
</evidence>
<dbReference type="PROSITE" id="PS00622">
    <property type="entry name" value="HTH_LUXR_1"/>
    <property type="match status" value="1"/>
</dbReference>
<dbReference type="PRINTS" id="PR00038">
    <property type="entry name" value="HTHLUXR"/>
</dbReference>
<dbReference type="InterPro" id="IPR000792">
    <property type="entry name" value="Tscrpt_reg_LuxR_C"/>
</dbReference>
<keyword evidence="7" id="KW-1185">Reference proteome</keyword>
<dbReference type="PROSITE" id="PS50043">
    <property type="entry name" value="HTH_LUXR_2"/>
    <property type="match status" value="1"/>
</dbReference>
<dbReference type="SUPFAM" id="SSF52172">
    <property type="entry name" value="CheY-like"/>
    <property type="match status" value="1"/>
</dbReference>
<dbReference type="CDD" id="cd06170">
    <property type="entry name" value="LuxR_C_like"/>
    <property type="match status" value="1"/>
</dbReference>
<evidence type="ECO:0000259" key="4">
    <source>
        <dbReference type="PROSITE" id="PS50043"/>
    </source>
</evidence>
<dbReference type="Proteomes" id="UP000628669">
    <property type="component" value="Unassembled WGS sequence"/>
</dbReference>
<organism evidence="6 7">
    <name type="scientific">Chryseobacterium paridis</name>
    <dbReference type="NCBI Taxonomy" id="2800328"/>
    <lineage>
        <taxon>Bacteria</taxon>
        <taxon>Pseudomonadati</taxon>
        <taxon>Bacteroidota</taxon>
        <taxon>Flavobacteriia</taxon>
        <taxon>Flavobacteriales</taxon>
        <taxon>Weeksellaceae</taxon>
        <taxon>Chryseobacterium group</taxon>
        <taxon>Chryseobacterium</taxon>
    </lineage>
</organism>
<dbReference type="SUPFAM" id="SSF46894">
    <property type="entry name" value="C-terminal effector domain of the bipartite response regulators"/>
    <property type="match status" value="1"/>
</dbReference>
<keyword evidence="2" id="KW-0238">DNA-binding</keyword>
<dbReference type="EMBL" id="JAENHK010000010">
    <property type="protein sequence ID" value="MBK1896244.1"/>
    <property type="molecule type" value="Genomic_DNA"/>
</dbReference>
<accession>A0ABS1FUX5</accession>
<dbReference type="InterPro" id="IPR011006">
    <property type="entry name" value="CheY-like_superfamily"/>
</dbReference>
<dbReference type="InterPro" id="IPR039420">
    <property type="entry name" value="WalR-like"/>
</dbReference>
<evidence type="ECO:0000259" key="5">
    <source>
        <dbReference type="PROSITE" id="PS50110"/>
    </source>
</evidence>
<sequence length="209" mass="23524">MTKPYKTVVVDDHPIITEGLQLLFSESDEVSIIKSFKTGEALLAYENLSKTDIILLDIFLPDINGIDLCLKIKKSYPKIIILAMSSQSERSIILQMIKNGAQGYLLKSASPEEFKTCISKAITGEIAFSKEAEKIIEKTSVYDLKAIPRLTQREKEILNLLAEGKSTQEISDTLFLSYLTVQTHRRNLLNKCEVRNVVELLNFAQKNGL</sequence>
<dbReference type="InterPro" id="IPR001789">
    <property type="entry name" value="Sig_transdc_resp-reg_receiver"/>
</dbReference>
<keyword evidence="1 3" id="KW-0597">Phosphoprotein</keyword>
<dbReference type="PANTHER" id="PTHR43214:SF43">
    <property type="entry name" value="TWO-COMPONENT RESPONSE REGULATOR"/>
    <property type="match status" value="1"/>
</dbReference>
<gene>
    <name evidence="6" type="ORF">JHL15_10810</name>
</gene>
<dbReference type="RefSeq" id="WP_200245688.1">
    <property type="nucleotide sequence ID" value="NZ_JAENHK010000010.1"/>
</dbReference>
<dbReference type="PANTHER" id="PTHR43214">
    <property type="entry name" value="TWO-COMPONENT RESPONSE REGULATOR"/>
    <property type="match status" value="1"/>
</dbReference>
<feature type="domain" description="Response regulatory" evidence="5">
    <location>
        <begin position="6"/>
        <end position="122"/>
    </location>
</feature>
<feature type="domain" description="HTH luxR-type" evidence="4">
    <location>
        <begin position="143"/>
        <end position="208"/>
    </location>
</feature>
<evidence type="ECO:0000313" key="7">
    <source>
        <dbReference type="Proteomes" id="UP000628669"/>
    </source>
</evidence>
<dbReference type="PROSITE" id="PS50110">
    <property type="entry name" value="RESPONSE_REGULATORY"/>
    <property type="match status" value="1"/>
</dbReference>
<dbReference type="Pfam" id="PF00196">
    <property type="entry name" value="GerE"/>
    <property type="match status" value="1"/>
</dbReference>
<protein>
    <submittedName>
        <fullName evidence="6">Response regulator transcription factor</fullName>
    </submittedName>
</protein>
<dbReference type="SMART" id="SM00448">
    <property type="entry name" value="REC"/>
    <property type="match status" value="1"/>
</dbReference>
<dbReference type="Pfam" id="PF00072">
    <property type="entry name" value="Response_reg"/>
    <property type="match status" value="1"/>
</dbReference>
<proteinExistence type="predicted"/>
<evidence type="ECO:0000256" key="2">
    <source>
        <dbReference type="ARBA" id="ARBA00023125"/>
    </source>
</evidence>
<comment type="caution">
    <text evidence="6">The sequence shown here is derived from an EMBL/GenBank/DDBJ whole genome shotgun (WGS) entry which is preliminary data.</text>
</comment>
<evidence type="ECO:0000256" key="1">
    <source>
        <dbReference type="ARBA" id="ARBA00022553"/>
    </source>
</evidence>